<dbReference type="GeneID" id="11472323"/>
<evidence type="ECO:0000256" key="1">
    <source>
        <dbReference type="ARBA" id="ARBA00007659"/>
    </source>
</evidence>
<dbReference type="RefSeq" id="XP_003647567.1">
    <property type="nucleotide sequence ID" value="XM_003647519.1"/>
</dbReference>
<dbReference type="InterPro" id="IPR013992">
    <property type="entry name" value="Adenylate_cyclase-assoc_CAP_N"/>
</dbReference>
<dbReference type="GO" id="GO:0035838">
    <property type="term" value="C:growing cell tip"/>
    <property type="evidence" value="ECO:0007669"/>
    <property type="project" value="EnsemblFungi"/>
</dbReference>
<protein>
    <recommendedName>
        <fullName evidence="3 4">Adenylyl cyclase-associated protein</fullName>
    </recommendedName>
</protein>
<dbReference type="GO" id="GO:0030042">
    <property type="term" value="P:actin filament depolymerization"/>
    <property type="evidence" value="ECO:0007669"/>
    <property type="project" value="EnsemblFungi"/>
</dbReference>
<evidence type="ECO:0000256" key="3">
    <source>
        <dbReference type="ARBA" id="ARBA00072052"/>
    </source>
</evidence>
<accession>G8JUH0</accession>
<dbReference type="InterPro" id="IPR001837">
    <property type="entry name" value="Adenylate_cyclase-assoc_CAP"/>
</dbReference>
<dbReference type="STRING" id="931890.G8JUH0"/>
<dbReference type="GO" id="GO:0019933">
    <property type="term" value="P:cAMP-mediated signaling"/>
    <property type="evidence" value="ECO:0007669"/>
    <property type="project" value="TreeGrafter"/>
</dbReference>
<dbReference type="Pfam" id="PF08603">
    <property type="entry name" value="CAP_C"/>
    <property type="match status" value="1"/>
</dbReference>
<dbReference type="FunFam" id="1.25.40.330:FF:000001">
    <property type="entry name" value="Adenylyl cyclase-associated protein"/>
    <property type="match status" value="1"/>
</dbReference>
<dbReference type="SUPFAM" id="SSF69340">
    <property type="entry name" value="C-terminal domain of adenylylcyclase associated protein"/>
    <property type="match status" value="1"/>
</dbReference>
<dbReference type="PROSITE" id="PS01088">
    <property type="entry name" value="CAP_1"/>
    <property type="match status" value="1"/>
</dbReference>
<dbReference type="PANTHER" id="PTHR10652:SF0">
    <property type="entry name" value="ADENYLYL CYCLASE-ASSOCIATED PROTEIN"/>
    <property type="match status" value="1"/>
</dbReference>
<dbReference type="GO" id="GO:0042802">
    <property type="term" value="F:identical protein binding"/>
    <property type="evidence" value="ECO:0007669"/>
    <property type="project" value="EnsemblFungi"/>
</dbReference>
<feature type="region of interest" description="Disordered" evidence="5">
    <location>
        <begin position="272"/>
        <end position="300"/>
    </location>
</feature>
<feature type="region of interest" description="Disordered" evidence="5">
    <location>
        <begin position="327"/>
        <end position="369"/>
    </location>
</feature>
<organism evidence="7 8">
    <name type="scientific">Eremothecium cymbalariae (strain CBS 270.75 / DBVPG 7215 / KCTC 17166 / NRRL Y-17582)</name>
    <name type="common">Yeast</name>
    <dbReference type="NCBI Taxonomy" id="931890"/>
    <lineage>
        <taxon>Eukaryota</taxon>
        <taxon>Fungi</taxon>
        <taxon>Dikarya</taxon>
        <taxon>Ascomycota</taxon>
        <taxon>Saccharomycotina</taxon>
        <taxon>Saccharomycetes</taxon>
        <taxon>Saccharomycetales</taxon>
        <taxon>Saccharomycetaceae</taxon>
        <taxon>Eremothecium</taxon>
    </lineage>
</organism>
<dbReference type="GO" id="GO:0031138">
    <property type="term" value="P:negative regulation of conjugation with cellular fusion"/>
    <property type="evidence" value="ECO:0007669"/>
    <property type="project" value="EnsemblFungi"/>
</dbReference>
<dbReference type="Pfam" id="PF21938">
    <property type="entry name" value="CAP_N"/>
    <property type="match status" value="1"/>
</dbReference>
<dbReference type="GO" id="GO:0051014">
    <property type="term" value="P:actin filament severing"/>
    <property type="evidence" value="ECO:0007669"/>
    <property type="project" value="EnsemblFungi"/>
</dbReference>
<dbReference type="InterPro" id="IPR006599">
    <property type="entry name" value="CARP_motif"/>
</dbReference>
<evidence type="ECO:0000313" key="7">
    <source>
        <dbReference type="EMBL" id="AET40750.1"/>
    </source>
</evidence>
<reference evidence="8" key="1">
    <citation type="journal article" date="2012" name="G3 (Bethesda)">
        <title>Pichia sorbitophila, an interspecies yeast hybrid reveals early steps of genome resolution following polyploidization.</title>
        <authorList>
            <person name="Leh Louis V."/>
            <person name="Despons L."/>
            <person name="Friedrich A."/>
            <person name="Martin T."/>
            <person name="Durrens P."/>
            <person name="Casaregola S."/>
            <person name="Neuveglise C."/>
            <person name="Fairhead C."/>
            <person name="Marck C."/>
            <person name="Cruz J.A."/>
            <person name="Straub M.L."/>
            <person name="Kugler V."/>
            <person name="Sacerdot C."/>
            <person name="Uzunov Z."/>
            <person name="Thierry A."/>
            <person name="Weiss S."/>
            <person name="Bleykasten C."/>
            <person name="De Montigny J."/>
            <person name="Jacques N."/>
            <person name="Jung P."/>
            <person name="Lemaire M."/>
            <person name="Mallet S."/>
            <person name="Morel G."/>
            <person name="Richard G.F."/>
            <person name="Sarkar A."/>
            <person name="Savel G."/>
            <person name="Schacherer J."/>
            <person name="Seret M.L."/>
            <person name="Talla E."/>
            <person name="Samson G."/>
            <person name="Jubin C."/>
            <person name="Poulain J."/>
            <person name="Vacherie B."/>
            <person name="Barbe V."/>
            <person name="Pelletier E."/>
            <person name="Sherman D.J."/>
            <person name="Westhof E."/>
            <person name="Weissenbach J."/>
            <person name="Baret P.V."/>
            <person name="Wincker P."/>
            <person name="Gaillardin C."/>
            <person name="Dujon B."/>
            <person name="Souciet J.L."/>
        </authorList>
    </citation>
    <scope>NUCLEOTIDE SEQUENCE [LARGE SCALE GENOMIC DNA]</scope>
    <source>
        <strain evidence="8">CBS 270.75 / DBVPG 7215 / KCTC 17166 / NRRL Y-17582</strain>
    </source>
</reference>
<dbReference type="PROSITE" id="PS01089">
    <property type="entry name" value="CAP_2"/>
    <property type="match status" value="1"/>
</dbReference>
<dbReference type="InterPro" id="IPR036223">
    <property type="entry name" value="CAP_C_sf"/>
</dbReference>
<evidence type="ECO:0000259" key="6">
    <source>
        <dbReference type="PROSITE" id="PS51329"/>
    </source>
</evidence>
<evidence type="ECO:0000313" key="8">
    <source>
        <dbReference type="Proteomes" id="UP000006790"/>
    </source>
</evidence>
<dbReference type="InterPro" id="IPR028417">
    <property type="entry name" value="CAP_CS_C"/>
</dbReference>
<dbReference type="SUPFAM" id="SSF101278">
    <property type="entry name" value="N-terminal domain of adenylylcyclase associated protein, CAP"/>
    <property type="match status" value="1"/>
</dbReference>
<proteinExistence type="inferred from homology"/>
<dbReference type="GO" id="GO:0090141">
    <property type="term" value="P:positive regulation of mitochondrial fission"/>
    <property type="evidence" value="ECO:0007669"/>
    <property type="project" value="EnsemblFungi"/>
</dbReference>
<sequence length="527" mass="57926">MPEASFSIQGYNLVKLLKRLEDATARLEDVTIYQEGYVQSKIRKSSGRDAVAQASLNESPNKAVEGSKETDGGAGDISMGEDNPESIKEFEKFLSEKLDPLVSLAEEIDPLVYQSSSLFREAFQGQLDFLKAAVRSKRPVAGSETFMEAFKPINDKILSIGELKDANRQHKYFAHLNSVAEGAPLVSWVAVDTPVSQISDFKDASQFWTNRILKEFKDSEPNSIEWVKLFLGVFDDLKTYVKKYHTTGPSYNVDGIDFAEAYSQVICEKGPRSSDFASSSGAPPPPPPPPSSVFEVQSESGDQRQGGINAVFAELNQGENIMKSLKKVEKSQQTHKNPDLRASSSVPASSGAKTPPPKPKKPVGLKTKKLPRQELQGSKWFIENYEDQTDPIVIEANKDESVFIGHCKNVLVRINGKVNAVSVSESDRCNLLVQSSISGIEVIKSVNFGIQVENAVPQITIDNSDSGVIYLSKDSMHTEIFTSCSTSINVNVPTGDDDDFVEHPIPEQLKHSFTDGKLITNVFEHVG</sequence>
<keyword evidence="8" id="KW-1185">Reference proteome</keyword>
<dbReference type="InterPro" id="IPR013912">
    <property type="entry name" value="Adenylate_cyclase-assoc_CAP_C"/>
</dbReference>
<dbReference type="FunFam" id="2.160.20.70:FF:000008">
    <property type="entry name" value="Adenylyl cyclase-associated protein"/>
    <property type="match status" value="1"/>
</dbReference>
<feature type="compositionally biased region" description="Basic and acidic residues" evidence="5">
    <location>
        <begin position="327"/>
        <end position="339"/>
    </location>
</feature>
<feature type="compositionally biased region" description="Pro residues" evidence="5">
    <location>
        <begin position="282"/>
        <end position="291"/>
    </location>
</feature>
<dbReference type="InterPro" id="IPR053950">
    <property type="entry name" value="CAP_N"/>
</dbReference>
<dbReference type="GO" id="GO:0008179">
    <property type="term" value="F:adenylate cyclase binding"/>
    <property type="evidence" value="ECO:0007669"/>
    <property type="project" value="EnsemblFungi"/>
</dbReference>
<dbReference type="InterPro" id="IPR036222">
    <property type="entry name" value="CAP_N_sf"/>
</dbReference>
<dbReference type="GO" id="GO:0030836">
    <property type="term" value="P:positive regulation of actin filament depolymerization"/>
    <property type="evidence" value="ECO:0007669"/>
    <property type="project" value="EnsemblFungi"/>
</dbReference>
<dbReference type="HOGENOM" id="CLU_015780_1_0_1"/>
<dbReference type="GO" id="GO:0003779">
    <property type="term" value="F:actin binding"/>
    <property type="evidence" value="ECO:0007669"/>
    <property type="project" value="EnsemblFungi"/>
</dbReference>
<dbReference type="SMART" id="SM00673">
    <property type="entry name" value="CARP"/>
    <property type="match status" value="2"/>
</dbReference>
<dbReference type="GO" id="GO:0030479">
    <property type="term" value="C:actin cortical patch"/>
    <property type="evidence" value="ECO:0007669"/>
    <property type="project" value="EnsemblFungi"/>
</dbReference>
<evidence type="ECO:0000256" key="2">
    <source>
        <dbReference type="ARBA" id="ARBA00054756"/>
    </source>
</evidence>
<dbReference type="PROSITE" id="PS51329">
    <property type="entry name" value="C_CAP_COFACTOR_C"/>
    <property type="match status" value="1"/>
</dbReference>
<feature type="region of interest" description="Disordered" evidence="5">
    <location>
        <begin position="49"/>
        <end position="81"/>
    </location>
</feature>
<gene>
    <name evidence="7" type="ordered locus">Ecym_6375</name>
</gene>
<dbReference type="EMBL" id="CP002502">
    <property type="protein sequence ID" value="AET40750.1"/>
    <property type="molecule type" value="Genomic_DNA"/>
</dbReference>
<comment type="function">
    <text evidence="2">The N-terminal domain binds to adenylyl cyclase, thereby enabling adenylyl cyclase to be activated by upstream regulatory signals, such as Ras. The C-terminal domain is required for normal cellular morphology and growth control.</text>
</comment>
<dbReference type="FunCoup" id="G8JUH0">
    <property type="interactions" value="758"/>
</dbReference>
<dbReference type="GO" id="GO:0007265">
    <property type="term" value="P:Ras protein signal transduction"/>
    <property type="evidence" value="ECO:0007669"/>
    <property type="project" value="EnsemblFungi"/>
</dbReference>
<dbReference type="InterPro" id="IPR018106">
    <property type="entry name" value="CAP_CS_N"/>
</dbReference>
<dbReference type="OMA" id="KSQQTHK"/>
<dbReference type="GO" id="GO:0000935">
    <property type="term" value="C:division septum"/>
    <property type="evidence" value="ECO:0007669"/>
    <property type="project" value="EnsemblFungi"/>
</dbReference>
<feature type="compositionally biased region" description="Basic residues" evidence="5">
    <location>
        <begin position="358"/>
        <end position="369"/>
    </location>
</feature>
<dbReference type="OrthoDB" id="77251at2759"/>
<evidence type="ECO:0000256" key="5">
    <source>
        <dbReference type="SAM" id="MobiDB-lite"/>
    </source>
</evidence>
<dbReference type="GO" id="GO:0046579">
    <property type="term" value="P:positive regulation of Ras protein signal transduction"/>
    <property type="evidence" value="ECO:0007669"/>
    <property type="project" value="EnsemblFungi"/>
</dbReference>
<dbReference type="AlphaFoldDB" id="G8JUH0"/>
<dbReference type="Gene3D" id="1.25.40.330">
    <property type="entry name" value="Adenylate cyclase-associated CAP, N-terminal domain"/>
    <property type="match status" value="1"/>
</dbReference>
<dbReference type="GO" id="GO:0030833">
    <property type="term" value="P:regulation of actin filament polymerization"/>
    <property type="evidence" value="ECO:0007669"/>
    <property type="project" value="EnsemblFungi"/>
</dbReference>
<dbReference type="PANTHER" id="PTHR10652">
    <property type="entry name" value="ADENYLYL CYCLASE-ASSOCIATED PROTEIN"/>
    <property type="match status" value="1"/>
</dbReference>
<dbReference type="eggNOG" id="KOG2675">
    <property type="taxonomic scope" value="Eukaryota"/>
</dbReference>
<evidence type="ECO:0000256" key="4">
    <source>
        <dbReference type="RuleBase" id="RU000647"/>
    </source>
</evidence>
<comment type="similarity">
    <text evidence="1 4">Belongs to the CAP family.</text>
</comment>
<dbReference type="GO" id="GO:0030308">
    <property type="term" value="P:negative regulation of cell growth"/>
    <property type="evidence" value="ECO:0007669"/>
    <property type="project" value="EnsemblFungi"/>
</dbReference>
<feature type="domain" description="C-CAP/cofactor C-like" evidence="6">
    <location>
        <begin position="359"/>
        <end position="505"/>
    </location>
</feature>
<dbReference type="InterPro" id="IPR016098">
    <property type="entry name" value="CAP/MinC_C"/>
</dbReference>
<name>G8JUH0_ERECY</name>
<dbReference type="InterPro" id="IPR017901">
    <property type="entry name" value="C-CAP_CF_C-like"/>
</dbReference>
<dbReference type="GO" id="GO:0010619">
    <property type="term" value="P:adenylate cyclase-activating glucose-activated G protein-coupled receptor signaling pathway"/>
    <property type="evidence" value="ECO:0007669"/>
    <property type="project" value="EnsemblFungi"/>
</dbReference>
<dbReference type="InParanoid" id="G8JUH0"/>
<dbReference type="Gene3D" id="2.160.20.70">
    <property type="match status" value="1"/>
</dbReference>
<dbReference type="KEGG" id="erc:Ecym_6375"/>
<dbReference type="Proteomes" id="UP000006790">
    <property type="component" value="Chromosome 6"/>
</dbReference>
<dbReference type="Pfam" id="PF01213">
    <property type="entry name" value="CAP_N-CM"/>
    <property type="match status" value="1"/>
</dbReference>